<keyword evidence="3" id="KW-1185">Reference proteome</keyword>
<reference evidence="2 3" key="1">
    <citation type="submission" date="2009-11" db="EMBL/GenBank/DDBJ databases">
        <title>Annotation of Allomyces macrogynus ATCC 38327.</title>
        <authorList>
            <consortium name="The Broad Institute Genome Sequencing Platform"/>
            <person name="Russ C."/>
            <person name="Cuomo C."/>
            <person name="Burger G."/>
            <person name="Gray M.W."/>
            <person name="Holland P.W.H."/>
            <person name="King N."/>
            <person name="Lang F.B.F."/>
            <person name="Roger A.J."/>
            <person name="Ruiz-Trillo I."/>
            <person name="Young S.K."/>
            <person name="Zeng Q."/>
            <person name="Gargeya S."/>
            <person name="Fitzgerald M."/>
            <person name="Haas B."/>
            <person name="Abouelleil A."/>
            <person name="Alvarado L."/>
            <person name="Arachchi H.M."/>
            <person name="Berlin A."/>
            <person name="Chapman S.B."/>
            <person name="Gearin G."/>
            <person name="Goldberg J."/>
            <person name="Griggs A."/>
            <person name="Gujja S."/>
            <person name="Hansen M."/>
            <person name="Heiman D."/>
            <person name="Howarth C."/>
            <person name="Larimer J."/>
            <person name="Lui A."/>
            <person name="MacDonald P.J.P."/>
            <person name="McCowen C."/>
            <person name="Montmayeur A."/>
            <person name="Murphy C."/>
            <person name="Neiman D."/>
            <person name="Pearson M."/>
            <person name="Priest M."/>
            <person name="Roberts A."/>
            <person name="Saif S."/>
            <person name="Shea T."/>
            <person name="Sisk P."/>
            <person name="Stolte C."/>
            <person name="Sykes S."/>
            <person name="Wortman J."/>
            <person name="Nusbaum C."/>
            <person name="Birren B."/>
        </authorList>
    </citation>
    <scope>NUCLEOTIDE SEQUENCE [LARGE SCALE GENOMIC DNA]</scope>
    <source>
        <strain evidence="2 3">ATCC 38327</strain>
    </source>
</reference>
<dbReference type="AlphaFoldDB" id="A0A0L0SAK6"/>
<proteinExistence type="predicted"/>
<organism evidence="2 3">
    <name type="scientific">Allomyces macrogynus (strain ATCC 38327)</name>
    <name type="common">Allomyces javanicus var. macrogynus</name>
    <dbReference type="NCBI Taxonomy" id="578462"/>
    <lineage>
        <taxon>Eukaryota</taxon>
        <taxon>Fungi</taxon>
        <taxon>Fungi incertae sedis</taxon>
        <taxon>Blastocladiomycota</taxon>
        <taxon>Blastocladiomycetes</taxon>
        <taxon>Blastocladiales</taxon>
        <taxon>Blastocladiaceae</taxon>
        <taxon>Allomyces</taxon>
    </lineage>
</organism>
<dbReference type="Proteomes" id="UP000054350">
    <property type="component" value="Unassembled WGS sequence"/>
</dbReference>
<dbReference type="EMBL" id="GG745334">
    <property type="protein sequence ID" value="KNE59435.1"/>
    <property type="molecule type" value="Genomic_DNA"/>
</dbReference>
<reference evidence="3" key="2">
    <citation type="submission" date="2009-11" db="EMBL/GenBank/DDBJ databases">
        <title>The Genome Sequence of Allomyces macrogynus strain ATCC 38327.</title>
        <authorList>
            <consortium name="The Broad Institute Genome Sequencing Platform"/>
            <person name="Russ C."/>
            <person name="Cuomo C."/>
            <person name="Shea T."/>
            <person name="Young S.K."/>
            <person name="Zeng Q."/>
            <person name="Koehrsen M."/>
            <person name="Haas B."/>
            <person name="Borodovsky M."/>
            <person name="Guigo R."/>
            <person name="Alvarado L."/>
            <person name="Berlin A."/>
            <person name="Borenstein D."/>
            <person name="Chen Z."/>
            <person name="Engels R."/>
            <person name="Freedman E."/>
            <person name="Gellesch M."/>
            <person name="Goldberg J."/>
            <person name="Griggs A."/>
            <person name="Gujja S."/>
            <person name="Heiman D."/>
            <person name="Hepburn T."/>
            <person name="Howarth C."/>
            <person name="Jen D."/>
            <person name="Larson L."/>
            <person name="Lewis B."/>
            <person name="Mehta T."/>
            <person name="Park D."/>
            <person name="Pearson M."/>
            <person name="Roberts A."/>
            <person name="Saif S."/>
            <person name="Shenoy N."/>
            <person name="Sisk P."/>
            <person name="Stolte C."/>
            <person name="Sykes S."/>
            <person name="Walk T."/>
            <person name="White J."/>
            <person name="Yandava C."/>
            <person name="Burger G."/>
            <person name="Gray M.W."/>
            <person name="Holland P.W.H."/>
            <person name="King N."/>
            <person name="Lang F.B.F."/>
            <person name="Roger A.J."/>
            <person name="Ruiz-Trillo I."/>
            <person name="Lander E."/>
            <person name="Nusbaum C."/>
        </authorList>
    </citation>
    <scope>NUCLEOTIDE SEQUENCE [LARGE SCALE GENOMIC DNA]</scope>
    <source>
        <strain evidence="3">ATCC 38327</strain>
    </source>
</reference>
<sequence>MPSARTMSPAPPPTSPRVGHPTDNPRGTLESLLIRRYGLLTQEVKALIGETTVQAPEGNDYYRATATLRVPGTTEPLVAVSGATRGKKPARNTAFSRLLEMYTTRYA</sequence>
<evidence type="ECO:0008006" key="4">
    <source>
        <dbReference type="Google" id="ProtNLM"/>
    </source>
</evidence>
<name>A0A0L0SAK6_ALLM3</name>
<accession>A0A0L0SAK6</accession>
<dbReference type="VEuPathDB" id="FungiDB:AMAG_03715"/>
<gene>
    <name evidence="2" type="ORF">AMAG_03715</name>
</gene>
<evidence type="ECO:0000313" key="2">
    <source>
        <dbReference type="EMBL" id="KNE59435.1"/>
    </source>
</evidence>
<evidence type="ECO:0000256" key="1">
    <source>
        <dbReference type="SAM" id="MobiDB-lite"/>
    </source>
</evidence>
<feature type="region of interest" description="Disordered" evidence="1">
    <location>
        <begin position="1"/>
        <end position="27"/>
    </location>
</feature>
<evidence type="ECO:0000313" key="3">
    <source>
        <dbReference type="Proteomes" id="UP000054350"/>
    </source>
</evidence>
<protein>
    <recommendedName>
        <fullName evidence="4">DRBM domain-containing protein</fullName>
    </recommendedName>
</protein>